<keyword evidence="1" id="KW-0808">Transferase</keyword>
<proteinExistence type="predicted"/>
<keyword evidence="2" id="KW-1185">Reference proteome</keyword>
<protein>
    <submittedName>
        <fullName evidence="1">Sensor histidine kinase</fullName>
        <ecNumber evidence="1">2.7.13.3</ecNumber>
    </submittedName>
</protein>
<accession>A0ACC7M9K7</accession>
<evidence type="ECO:0000313" key="2">
    <source>
        <dbReference type="Proteomes" id="UP001168096"/>
    </source>
</evidence>
<dbReference type="EMBL" id="JASNRB020000007">
    <property type="protein sequence ID" value="MFJ1468707.1"/>
    <property type="molecule type" value="Genomic_DNA"/>
</dbReference>
<comment type="caution">
    <text evidence="1">The sequence shown here is derived from an EMBL/GenBank/DDBJ whole genome shotgun (WGS) entry which is preliminary data.</text>
</comment>
<gene>
    <name evidence="1" type="ORF">QPK29_013390</name>
</gene>
<name>A0ACC7M9K7_9BURK</name>
<evidence type="ECO:0000313" key="1">
    <source>
        <dbReference type="EMBL" id="MFJ1468707.1"/>
    </source>
</evidence>
<organism evidence="1 2">
    <name type="scientific">Massilia orientalis</name>
    <dbReference type="NCBI Taxonomy" id="3050128"/>
    <lineage>
        <taxon>Bacteria</taxon>
        <taxon>Pseudomonadati</taxon>
        <taxon>Pseudomonadota</taxon>
        <taxon>Betaproteobacteria</taxon>
        <taxon>Burkholderiales</taxon>
        <taxon>Oxalobacteraceae</taxon>
        <taxon>Telluria group</taxon>
        <taxon>Massilia</taxon>
    </lineage>
</organism>
<dbReference type="EC" id="2.7.13.3" evidence="1"/>
<dbReference type="Proteomes" id="UP001168096">
    <property type="component" value="Unassembled WGS sequence"/>
</dbReference>
<sequence>MLRRLVQWHREWEEELHGVLVNPAHAAVAQSGIRRQVAAKLAALTPIERRQLCEFSEAHRGPRGYWLLAKLLMLFSLAGVAWHVLAPDLGWAASIVIANVVGVTLLVATLDAWFNYRKIVRDWRKFLRQMVWFWGVMVVVDAAFKVLVNGVPARVVLTALPSHLGRVLAVALLIWVPQLAVSLLRYRQYQMLAEQLQREAENDRLARELAESQLRLLRAQIEPHFLFNTLGAVQQLARHGDPRAAELTGDLIDFLRSSMRDIRSEQVGLAAEFGLVESYLKVMQVRLGARLRFELCLPRALEQVRIPSMIVLTLVENAIKHGIEPALRGGGIAVSAEVLGGVVRIRVQDGGVGMSSLSAAGEGGTGLDNLRHRLRLTYGAGAGLALRDGDPGLIADVTIPYPQP</sequence>
<keyword evidence="1" id="KW-0418">Kinase</keyword>
<reference evidence="1" key="1">
    <citation type="submission" date="2024-11" db="EMBL/GenBank/DDBJ databases">
        <title>Description of Massilia orientalis sp. nov., isolated from rhizosphere soil of Ageratina adenophora.</title>
        <authorList>
            <person name="Wang Y."/>
        </authorList>
    </citation>
    <scope>NUCLEOTIDE SEQUENCE</scope>
    <source>
        <strain evidence="1">YIM B02787</strain>
    </source>
</reference>